<comment type="caution">
    <text evidence="1">The sequence shown here is derived from an EMBL/GenBank/DDBJ whole genome shotgun (WGS) entry which is preliminary data.</text>
</comment>
<evidence type="ECO:0000313" key="1">
    <source>
        <dbReference type="EMBL" id="RKT46017.1"/>
    </source>
</evidence>
<accession>A0A495VCB1</accession>
<reference evidence="1 2" key="1">
    <citation type="submission" date="2018-10" db="EMBL/GenBank/DDBJ databases">
        <title>Genomic Encyclopedia of Archaeal and Bacterial Type Strains, Phase II (KMG-II): from individual species to whole genera.</title>
        <authorList>
            <person name="Goeker M."/>
        </authorList>
    </citation>
    <scope>NUCLEOTIDE SEQUENCE [LARGE SCALE GENOMIC DNA]</scope>
    <source>
        <strain evidence="1 2">DSM 235</strain>
    </source>
</reference>
<dbReference type="AlphaFoldDB" id="A0A495VCB1"/>
<protein>
    <submittedName>
        <fullName evidence="1">Uncharacterized protein</fullName>
    </submittedName>
</protein>
<dbReference type="Proteomes" id="UP000274556">
    <property type="component" value="Unassembled WGS sequence"/>
</dbReference>
<proteinExistence type="predicted"/>
<evidence type="ECO:0000313" key="2">
    <source>
        <dbReference type="Proteomes" id="UP000274556"/>
    </source>
</evidence>
<gene>
    <name evidence="1" type="ORF">BDD21_3512</name>
</gene>
<sequence>MYFGVLSIHPFHPLPMSTGPRRAADLLDAGLAPSSNPGFERGC</sequence>
<keyword evidence="2" id="KW-1185">Reference proteome</keyword>
<dbReference type="EMBL" id="RBXL01000001">
    <property type="protein sequence ID" value="RKT46017.1"/>
    <property type="molecule type" value="Genomic_DNA"/>
</dbReference>
<organism evidence="1 2">
    <name type="scientific">Thiocapsa rosea</name>
    <dbReference type="NCBI Taxonomy" id="69360"/>
    <lineage>
        <taxon>Bacteria</taxon>
        <taxon>Pseudomonadati</taxon>
        <taxon>Pseudomonadota</taxon>
        <taxon>Gammaproteobacteria</taxon>
        <taxon>Chromatiales</taxon>
        <taxon>Chromatiaceae</taxon>
        <taxon>Thiocapsa</taxon>
    </lineage>
</organism>
<name>A0A495VCB1_9GAMM</name>